<dbReference type="GO" id="GO:0015095">
    <property type="term" value="F:magnesium ion transmembrane transporter activity"/>
    <property type="evidence" value="ECO:0007669"/>
    <property type="project" value="InterPro"/>
</dbReference>
<evidence type="ECO:0000256" key="3">
    <source>
        <dbReference type="ARBA" id="ARBA00022989"/>
    </source>
</evidence>
<evidence type="ECO:0000256" key="5">
    <source>
        <dbReference type="SAM" id="MobiDB-lite"/>
    </source>
</evidence>
<comment type="caution">
    <text evidence="7">The sequence shown here is derived from an EMBL/GenBank/DDBJ whole genome shotgun (WGS) entry which is preliminary data.</text>
</comment>
<dbReference type="PANTHER" id="PTHR12570">
    <property type="match status" value="1"/>
</dbReference>
<keyword evidence="4 6" id="KW-0472">Membrane</keyword>
<comment type="subcellular location">
    <subcellularLocation>
        <location evidence="1">Membrane</location>
        <topology evidence="1">Multi-pass membrane protein</topology>
    </subcellularLocation>
</comment>
<feature type="compositionally biased region" description="Gly residues" evidence="5">
    <location>
        <begin position="790"/>
        <end position="804"/>
    </location>
</feature>
<feature type="compositionally biased region" description="Basic and acidic residues" evidence="5">
    <location>
        <begin position="851"/>
        <end position="867"/>
    </location>
</feature>
<feature type="region of interest" description="Disordered" evidence="5">
    <location>
        <begin position="491"/>
        <end position="559"/>
    </location>
</feature>
<accession>A0A8X7MNT7</accession>
<dbReference type="InterPro" id="IPR037185">
    <property type="entry name" value="EmrE-like"/>
</dbReference>
<evidence type="ECO:0000256" key="6">
    <source>
        <dbReference type="SAM" id="Phobius"/>
    </source>
</evidence>
<feature type="region of interest" description="Disordered" evidence="5">
    <location>
        <begin position="75"/>
        <end position="218"/>
    </location>
</feature>
<feature type="region of interest" description="Disordered" evidence="5">
    <location>
        <begin position="790"/>
        <end position="1015"/>
    </location>
</feature>
<gene>
    <name evidence="7" type="ORF">A4X06_0g6348</name>
</gene>
<name>A0A8X7MNT7_9BASI</name>
<evidence type="ECO:0000313" key="8">
    <source>
        <dbReference type="Proteomes" id="UP000077684"/>
    </source>
</evidence>
<feature type="transmembrane region" description="Helical" evidence="6">
    <location>
        <begin position="342"/>
        <end position="361"/>
    </location>
</feature>
<dbReference type="AlphaFoldDB" id="A0A8X7MNT7"/>
<dbReference type="Proteomes" id="UP000077684">
    <property type="component" value="Unassembled WGS sequence"/>
</dbReference>
<keyword evidence="2 6" id="KW-0812">Transmembrane</keyword>
<feature type="transmembrane region" description="Helical" evidence="6">
    <location>
        <begin position="276"/>
        <end position="295"/>
    </location>
</feature>
<feature type="compositionally biased region" description="Acidic residues" evidence="5">
    <location>
        <begin position="999"/>
        <end position="1009"/>
    </location>
</feature>
<reference evidence="7" key="2">
    <citation type="journal article" date="2019" name="IMA Fungus">
        <title>Genome sequencing and comparison of five Tilletia species to identify candidate genes for the detection of regulated species infecting wheat.</title>
        <authorList>
            <person name="Nguyen H.D.T."/>
            <person name="Sultana T."/>
            <person name="Kesanakurti P."/>
            <person name="Hambleton S."/>
        </authorList>
    </citation>
    <scope>NUCLEOTIDE SEQUENCE</scope>
    <source>
        <strain evidence="7">DAOMC 236426</strain>
    </source>
</reference>
<feature type="compositionally biased region" description="Pro residues" evidence="5">
    <location>
        <begin position="142"/>
        <end position="155"/>
    </location>
</feature>
<feature type="compositionally biased region" description="Polar residues" evidence="5">
    <location>
        <begin position="129"/>
        <end position="140"/>
    </location>
</feature>
<feature type="transmembrane region" description="Helical" evidence="6">
    <location>
        <begin position="368"/>
        <end position="387"/>
    </location>
</feature>
<feature type="transmembrane region" description="Helical" evidence="6">
    <location>
        <begin position="407"/>
        <end position="427"/>
    </location>
</feature>
<feature type="compositionally biased region" description="Acidic residues" evidence="5">
    <location>
        <begin position="526"/>
        <end position="539"/>
    </location>
</feature>
<keyword evidence="3 6" id="KW-1133">Transmembrane helix</keyword>
<dbReference type="EMBL" id="LWDE02000904">
    <property type="protein sequence ID" value="KAE8243394.1"/>
    <property type="molecule type" value="Genomic_DNA"/>
</dbReference>
<feature type="compositionally biased region" description="Polar residues" evidence="5">
    <location>
        <begin position="952"/>
        <end position="966"/>
    </location>
</feature>
<evidence type="ECO:0000256" key="1">
    <source>
        <dbReference type="ARBA" id="ARBA00004141"/>
    </source>
</evidence>
<reference evidence="7" key="1">
    <citation type="submission" date="2016-04" db="EMBL/GenBank/DDBJ databases">
        <authorList>
            <person name="Nguyen H.D."/>
            <person name="Samba Siva P."/>
            <person name="Cullis J."/>
            <person name="Levesque C.A."/>
            <person name="Hambleton S."/>
        </authorList>
    </citation>
    <scope>NUCLEOTIDE SEQUENCE</scope>
    <source>
        <strain evidence="7">DAOMC 236426</strain>
    </source>
</reference>
<evidence type="ECO:0000256" key="4">
    <source>
        <dbReference type="ARBA" id="ARBA00023136"/>
    </source>
</evidence>
<organism evidence="7 8">
    <name type="scientific">Tilletia controversa</name>
    <name type="common">dwarf bunt fungus</name>
    <dbReference type="NCBI Taxonomy" id="13291"/>
    <lineage>
        <taxon>Eukaryota</taxon>
        <taxon>Fungi</taxon>
        <taxon>Dikarya</taxon>
        <taxon>Basidiomycota</taxon>
        <taxon>Ustilaginomycotina</taxon>
        <taxon>Exobasidiomycetes</taxon>
        <taxon>Tilletiales</taxon>
        <taxon>Tilletiaceae</taxon>
        <taxon>Tilletia</taxon>
    </lineage>
</organism>
<dbReference type="GO" id="GO:0016020">
    <property type="term" value="C:membrane"/>
    <property type="evidence" value="ECO:0007669"/>
    <property type="project" value="UniProtKB-SubCell"/>
</dbReference>
<dbReference type="SUPFAM" id="SSF103481">
    <property type="entry name" value="Multidrug resistance efflux transporter EmrE"/>
    <property type="match status" value="1"/>
</dbReference>
<protein>
    <recommendedName>
        <fullName evidence="9">DUF803-domain-containing protein</fullName>
    </recommendedName>
</protein>
<feature type="transmembrane region" description="Helical" evidence="6">
    <location>
        <begin position="42"/>
        <end position="62"/>
    </location>
</feature>
<evidence type="ECO:0000256" key="2">
    <source>
        <dbReference type="ARBA" id="ARBA00022692"/>
    </source>
</evidence>
<feature type="compositionally biased region" description="Polar residues" evidence="5">
    <location>
        <begin position="162"/>
        <end position="186"/>
    </location>
</feature>
<dbReference type="InterPro" id="IPR008521">
    <property type="entry name" value="Mg_trans_NIPA"/>
</dbReference>
<evidence type="ECO:0000313" key="7">
    <source>
        <dbReference type="EMBL" id="KAE8243394.1"/>
    </source>
</evidence>
<proteinExistence type="predicted"/>
<feature type="transmembrane region" description="Helical" evidence="6">
    <location>
        <begin position="304"/>
        <end position="322"/>
    </location>
</feature>
<dbReference type="PANTHER" id="PTHR12570:SF65">
    <property type="entry name" value="MAGNESIUM TRANSPORTER NIPA9-RELATED"/>
    <property type="match status" value="1"/>
</dbReference>
<sequence length="1015" mass="104587">MSLPLPLPLPLPLLQQTWLASRLSSALDHITVVPASVGKRPAFIGIVIAITANIIISLALNVQKMAHIRLQQEQQQQEQQRYEEEDDEHGFDGYEDEEDDEEERVQGDGAHPNTRFRVQVDTIQEESESPSASARTSQLLTPGPPSSEPPSPSPAPRSKLSANMSMVQDEGQQQQSHERSGSSTEVDSAPSPPISASKAKLQHPSPTSSSSSSDGDNEALLLSRRSSHHSNTTGTSKPSPNTKFLRSRLWWCGIGLMTLGEAGNFISYGFAPASLVAPLGAVALLSNVLIAPVLLHEKFRPRDLGGIFLAIVGAVTVVFSSRTDDVALGPDGLLEAIRRGVFLVYMGVVLCLGAVFAGLSLTRLGDQFVLLDVGTCAIFGGFTVLSTKGISSMLSAGPSPFALLRHPITYILVFVLASTAVLQITFLNRALQRFDSRQVIPTMFTLFTIMAIVGSAVLYRDFEDMDAHRLINFLFGCGTTFAGVFLLTRRHEDEEEDGGQGQGSPQQGQEAEEEEVEGREHRDVLGDVEEEEEEEEVDDGREQGGPGAEGTVTDADGLVLPSSKTLVAEPDTLSIQSSATAATATDLLALGRRPVPTHTQSSPTAIPSIHAPAMVMGNNAAGRRGRTTTALDGTGTAFLAAGSPPGMIFALGNAGSRAGAGAGVDWTQGGAGLEGTSAGGNLVAVPIGGARLGSSSAISVPVTPARGGGAGTGTGTGGGLLPVYRTPRLSLMGSGSGSFSGSNAAGGVVGPSASIRALSGGQLLLLATTPAPSAVPILMGPSSHLQQGQGLGIGYASGGGGGGMARSLPPGADGIRSRTMSQPSTPVPGRRRSRKGLRADAAAAAQGQGQGRERERERSESQGRENYAKGQGSWTERQRPGMGAGAGAGAAGASASTLGSSTGVGKLPQRRSVISLFGGWSGSGSASGSTSHDGPAPSPPPPGPSMSAPLARSQSQTRQPGGSSLTRPPGMARDESAGTSTGELSPGAREGAEQRECEGEGEGEGEGETQDGGQR</sequence>
<feature type="compositionally biased region" description="Low complexity" evidence="5">
    <location>
        <begin position="891"/>
        <end position="903"/>
    </location>
</feature>
<dbReference type="Pfam" id="PF05653">
    <property type="entry name" value="Mg_trans_NIPA"/>
    <property type="match status" value="1"/>
</dbReference>
<keyword evidence="8" id="KW-1185">Reference proteome</keyword>
<feature type="compositionally biased region" description="Acidic residues" evidence="5">
    <location>
        <begin position="83"/>
        <end position="103"/>
    </location>
</feature>
<feature type="transmembrane region" description="Helical" evidence="6">
    <location>
        <begin position="439"/>
        <end position="458"/>
    </location>
</feature>
<evidence type="ECO:0008006" key="9">
    <source>
        <dbReference type="Google" id="ProtNLM"/>
    </source>
</evidence>
<feature type="transmembrane region" description="Helical" evidence="6">
    <location>
        <begin position="249"/>
        <end position="270"/>
    </location>
</feature>
<feature type="compositionally biased region" description="Low complexity" evidence="5">
    <location>
        <begin position="915"/>
        <end position="935"/>
    </location>
</feature>
<feature type="compositionally biased region" description="Low complexity" evidence="5">
    <location>
        <begin position="194"/>
        <end position="213"/>
    </location>
</feature>